<dbReference type="SUPFAM" id="SSF46785">
    <property type="entry name" value="Winged helix' DNA-binding domain"/>
    <property type="match status" value="2"/>
</dbReference>
<dbReference type="Gene3D" id="1.10.10.2770">
    <property type="match status" value="1"/>
</dbReference>
<protein>
    <submittedName>
        <fullName evidence="2">Selenocysteine-specific elongation factor</fullName>
    </submittedName>
</protein>
<dbReference type="GO" id="GO:0003723">
    <property type="term" value="F:RNA binding"/>
    <property type="evidence" value="ECO:0007669"/>
    <property type="project" value="InterPro"/>
</dbReference>
<dbReference type="GO" id="GO:0001514">
    <property type="term" value="P:selenocysteine incorporation"/>
    <property type="evidence" value="ECO:0007669"/>
    <property type="project" value="InterPro"/>
</dbReference>
<name>A0A645I7M4_9ZZZZ</name>
<dbReference type="InterPro" id="IPR036390">
    <property type="entry name" value="WH_DNA-bd_sf"/>
</dbReference>
<dbReference type="AlphaFoldDB" id="A0A645I7M4"/>
<dbReference type="EMBL" id="VSSQ01107712">
    <property type="protein sequence ID" value="MPN46772.1"/>
    <property type="molecule type" value="Genomic_DNA"/>
</dbReference>
<comment type="caution">
    <text evidence="2">The sequence shown here is derived from an EMBL/GenBank/DDBJ whole genome shotgun (WGS) entry which is preliminary data.</text>
</comment>
<reference evidence="2" key="1">
    <citation type="submission" date="2019-08" db="EMBL/GenBank/DDBJ databases">
        <authorList>
            <person name="Kucharzyk K."/>
            <person name="Murdoch R.W."/>
            <person name="Higgins S."/>
            <person name="Loffler F."/>
        </authorList>
    </citation>
    <scope>NUCLEOTIDE SEQUENCE</scope>
</reference>
<dbReference type="GO" id="GO:0003746">
    <property type="term" value="F:translation elongation factor activity"/>
    <property type="evidence" value="ECO:0007669"/>
    <property type="project" value="UniProtKB-KW"/>
</dbReference>
<evidence type="ECO:0000259" key="1">
    <source>
        <dbReference type="Pfam" id="PF09107"/>
    </source>
</evidence>
<gene>
    <name evidence="2" type="primary">selB_17</name>
    <name evidence="2" type="ORF">SDC9_194370</name>
</gene>
<dbReference type="GO" id="GO:0005525">
    <property type="term" value="F:GTP binding"/>
    <property type="evidence" value="ECO:0007669"/>
    <property type="project" value="InterPro"/>
</dbReference>
<dbReference type="Gene3D" id="1.10.10.10">
    <property type="entry name" value="Winged helix-like DNA-binding domain superfamily/Winged helix DNA-binding domain"/>
    <property type="match status" value="1"/>
</dbReference>
<evidence type="ECO:0000313" key="2">
    <source>
        <dbReference type="EMBL" id="MPN46772.1"/>
    </source>
</evidence>
<dbReference type="GO" id="GO:0005737">
    <property type="term" value="C:cytoplasm"/>
    <property type="evidence" value="ECO:0007669"/>
    <property type="project" value="InterPro"/>
</dbReference>
<feature type="domain" description="Elongation factor SelB fourth winged-helix" evidence="1">
    <location>
        <begin position="124"/>
        <end position="168"/>
    </location>
</feature>
<organism evidence="2">
    <name type="scientific">bioreactor metagenome</name>
    <dbReference type="NCBI Taxonomy" id="1076179"/>
    <lineage>
        <taxon>unclassified sequences</taxon>
        <taxon>metagenomes</taxon>
        <taxon>ecological metagenomes</taxon>
    </lineage>
</organism>
<accession>A0A645I7M4</accession>
<keyword evidence="2" id="KW-0251">Elongation factor</keyword>
<dbReference type="Pfam" id="PF09107">
    <property type="entry name" value="WHD_3rd_SelB"/>
    <property type="match status" value="1"/>
</dbReference>
<dbReference type="InterPro" id="IPR036388">
    <property type="entry name" value="WH-like_DNA-bd_sf"/>
</dbReference>
<sequence length="170" mass="19134">MRREALRTSLFPRLETGPADRILDRMITDGTLCAAGRCLALPTFGVLFTPEQEALKEKLLAASNHEPFAPPERSKLMTEMGRSKDFQKVLDYLTDEGELVPLEPDLLFSRAAMDEAERLLRELAAQNGEVMLAQFRDSIGTSRKYAMALLEYWDVTGITRKNGDARVLRS</sequence>
<proteinExistence type="predicted"/>
<keyword evidence="2" id="KW-0648">Protein biosynthesis</keyword>
<dbReference type="InterPro" id="IPR015191">
    <property type="entry name" value="SelB_WHD4"/>
</dbReference>